<feature type="region of interest" description="Disordered" evidence="1">
    <location>
        <begin position="58"/>
        <end position="80"/>
    </location>
</feature>
<dbReference type="Proteomes" id="UP000243459">
    <property type="component" value="Chromosome 7"/>
</dbReference>
<accession>A0A5P1EDG3</accession>
<evidence type="ECO:0000256" key="1">
    <source>
        <dbReference type="SAM" id="MobiDB-lite"/>
    </source>
</evidence>
<feature type="region of interest" description="Disordered" evidence="1">
    <location>
        <begin position="1"/>
        <end position="41"/>
    </location>
</feature>
<keyword evidence="3" id="KW-1185">Reference proteome</keyword>
<name>A0A5P1EDG3_ASPOF</name>
<dbReference type="Gramene" id="ONK62200">
    <property type="protein sequence ID" value="ONK62200"/>
    <property type="gene ID" value="A4U43_C07F1410"/>
</dbReference>
<reference evidence="3" key="1">
    <citation type="journal article" date="2017" name="Nat. Commun.">
        <title>The asparagus genome sheds light on the origin and evolution of a young Y chromosome.</title>
        <authorList>
            <person name="Harkess A."/>
            <person name="Zhou J."/>
            <person name="Xu C."/>
            <person name="Bowers J.E."/>
            <person name="Van der Hulst R."/>
            <person name="Ayyampalayam S."/>
            <person name="Mercati F."/>
            <person name="Riccardi P."/>
            <person name="McKain M.R."/>
            <person name="Kakrana A."/>
            <person name="Tang H."/>
            <person name="Ray J."/>
            <person name="Groenendijk J."/>
            <person name="Arikit S."/>
            <person name="Mathioni S.M."/>
            <person name="Nakano M."/>
            <person name="Shan H."/>
            <person name="Telgmann-Rauber A."/>
            <person name="Kanno A."/>
            <person name="Yue Z."/>
            <person name="Chen H."/>
            <person name="Li W."/>
            <person name="Chen Y."/>
            <person name="Xu X."/>
            <person name="Zhang Y."/>
            <person name="Luo S."/>
            <person name="Chen H."/>
            <person name="Gao J."/>
            <person name="Mao Z."/>
            <person name="Pires J.C."/>
            <person name="Luo M."/>
            <person name="Kudrna D."/>
            <person name="Wing R.A."/>
            <person name="Meyers B.C."/>
            <person name="Yi K."/>
            <person name="Kong H."/>
            <person name="Lavrijsen P."/>
            <person name="Sunseri F."/>
            <person name="Falavigna A."/>
            <person name="Ye Y."/>
            <person name="Leebens-Mack J.H."/>
            <person name="Chen G."/>
        </authorList>
    </citation>
    <scope>NUCLEOTIDE SEQUENCE [LARGE SCALE GENOMIC DNA]</scope>
    <source>
        <strain evidence="3">cv. DH0086</strain>
    </source>
</reference>
<protein>
    <submittedName>
        <fullName evidence="2">Uncharacterized protein</fullName>
    </submittedName>
</protein>
<evidence type="ECO:0000313" key="2">
    <source>
        <dbReference type="EMBL" id="ONK62200.1"/>
    </source>
</evidence>
<feature type="compositionally biased region" description="Gly residues" evidence="1">
    <location>
        <begin position="58"/>
        <end position="75"/>
    </location>
</feature>
<sequence length="116" mass="12006">MTTGDGPRQPSTTPTTAAAATQPLPPAPRPDRRGQGGGGRCWPWARLTVVARYLRQHGSGGAAPAGGGARGGRGPALGSEELVAQGRRSRGIRFLSNDNCYGRLKLDSNRLESAAS</sequence>
<gene>
    <name evidence="2" type="ORF">A4U43_C07F1410</name>
</gene>
<dbReference type="EMBL" id="CM007387">
    <property type="protein sequence ID" value="ONK62200.1"/>
    <property type="molecule type" value="Genomic_DNA"/>
</dbReference>
<dbReference type="AlphaFoldDB" id="A0A5P1EDG3"/>
<evidence type="ECO:0000313" key="3">
    <source>
        <dbReference type="Proteomes" id="UP000243459"/>
    </source>
</evidence>
<organism evidence="2 3">
    <name type="scientific">Asparagus officinalis</name>
    <name type="common">Garden asparagus</name>
    <dbReference type="NCBI Taxonomy" id="4686"/>
    <lineage>
        <taxon>Eukaryota</taxon>
        <taxon>Viridiplantae</taxon>
        <taxon>Streptophyta</taxon>
        <taxon>Embryophyta</taxon>
        <taxon>Tracheophyta</taxon>
        <taxon>Spermatophyta</taxon>
        <taxon>Magnoliopsida</taxon>
        <taxon>Liliopsida</taxon>
        <taxon>Asparagales</taxon>
        <taxon>Asparagaceae</taxon>
        <taxon>Asparagoideae</taxon>
        <taxon>Asparagus</taxon>
    </lineage>
</organism>
<proteinExistence type="predicted"/>
<feature type="compositionally biased region" description="Low complexity" evidence="1">
    <location>
        <begin position="7"/>
        <end position="22"/>
    </location>
</feature>